<protein>
    <recommendedName>
        <fullName evidence="2">histidine kinase</fullName>
        <ecNumber evidence="2">2.7.13.3</ecNumber>
    </recommendedName>
</protein>
<reference evidence="11 12" key="1">
    <citation type="journal article" date="2019" name="Int. J. Syst. Evol. Microbiol.">
        <title>The Global Catalogue of Microorganisms (GCM) 10K type strain sequencing project: providing services to taxonomists for standard genome sequencing and annotation.</title>
        <authorList>
            <consortium name="The Broad Institute Genomics Platform"/>
            <consortium name="The Broad Institute Genome Sequencing Center for Infectious Disease"/>
            <person name="Wu L."/>
            <person name="Ma J."/>
        </authorList>
    </citation>
    <scope>NUCLEOTIDE SEQUENCE [LARGE SCALE GENOMIC DNA]</scope>
    <source>
        <strain evidence="11 12">JCM 4788</strain>
    </source>
</reference>
<evidence type="ECO:0000256" key="6">
    <source>
        <dbReference type="ARBA" id="ARBA00022777"/>
    </source>
</evidence>
<dbReference type="Proteomes" id="UP001500879">
    <property type="component" value="Unassembled WGS sequence"/>
</dbReference>
<keyword evidence="4" id="KW-0808">Transferase</keyword>
<dbReference type="Pfam" id="PF07730">
    <property type="entry name" value="HisKA_3"/>
    <property type="match status" value="1"/>
</dbReference>
<keyword evidence="6" id="KW-0418">Kinase</keyword>
<evidence type="ECO:0000256" key="9">
    <source>
        <dbReference type="SAM" id="Phobius"/>
    </source>
</evidence>
<organism evidence="11 12">
    <name type="scientific">Streptomyces luteireticuli</name>
    <dbReference type="NCBI Taxonomy" id="173858"/>
    <lineage>
        <taxon>Bacteria</taxon>
        <taxon>Bacillati</taxon>
        <taxon>Actinomycetota</taxon>
        <taxon>Actinomycetes</taxon>
        <taxon>Kitasatosporales</taxon>
        <taxon>Streptomycetaceae</taxon>
        <taxon>Streptomyces</taxon>
    </lineage>
</organism>
<keyword evidence="9" id="KW-1133">Transmembrane helix</keyword>
<sequence>MSSNGSLAPVVPVVPSTRGWGGTALAGLCLAPVATALALAVLGGEPAELARTGGSPVTAVCFLAAGVSVLRGRRPDRRRLARALFAVSGLTGLYVLAVVLDGTAAAQLVHDSGLGPLPPGWIPLLTSAGALGGAGAFALLPLWFAGDERAARAGSAATAAATVVYGSALASPSLADRFPWLPQALAFAVLGWLVPRAVRARGVARHRLLVLLAACGAYWTIRSLAQVPPALLLFGGTGAAVAAAVVCAADPLRPDRLLRPVVVALVLGLTLSRLYGGLSALLTDGFGTSRVTAAAVASGLVALVAPPAAPRLLRALDLLPYGRRARPYGTLHGLGDELARRRAPAETARTVCDTLVRGFRFPAAALAVRTPQGFRELARAGGASADSATVDLRHHGECVGRLTVGVAGLDEDDRAVLELLAARLAPVVRDTGLHEGLRAGRERVVAAREDERRRLRRELHDGLGPALATIRLNLETAGSLLHGPEARVPRQMLDAARAGAEHGIREVRRLTDGLRPPDVDERGLPAALRLLAARFSDEARIAVEIPDTVPDLSAACEAAAYRIAEEALTQAVRHAGASEAGLRLTFAAGEVVVEVTDDGLGTAAVRLLAELAEEVGGAVAVDPRRGGGTVVRAVVPVRVG</sequence>
<keyword evidence="9" id="KW-0812">Transmembrane</keyword>
<keyword evidence="5" id="KW-0547">Nucleotide-binding</keyword>
<proteinExistence type="predicted"/>
<feature type="transmembrane region" description="Helical" evidence="9">
    <location>
        <begin position="208"/>
        <end position="225"/>
    </location>
</feature>
<comment type="caution">
    <text evidence="11">The sequence shown here is derived from an EMBL/GenBank/DDBJ whole genome shotgun (WGS) entry which is preliminary data.</text>
</comment>
<evidence type="ECO:0000313" key="11">
    <source>
        <dbReference type="EMBL" id="GAA0414788.1"/>
    </source>
</evidence>
<evidence type="ECO:0000256" key="3">
    <source>
        <dbReference type="ARBA" id="ARBA00022553"/>
    </source>
</evidence>
<dbReference type="SUPFAM" id="SSF55874">
    <property type="entry name" value="ATPase domain of HSP90 chaperone/DNA topoisomerase II/histidine kinase"/>
    <property type="match status" value="1"/>
</dbReference>
<keyword evidence="7" id="KW-0067">ATP-binding</keyword>
<evidence type="ECO:0000256" key="2">
    <source>
        <dbReference type="ARBA" id="ARBA00012438"/>
    </source>
</evidence>
<evidence type="ECO:0000259" key="10">
    <source>
        <dbReference type="Pfam" id="PF07730"/>
    </source>
</evidence>
<dbReference type="RefSeq" id="WP_344026266.1">
    <property type="nucleotide sequence ID" value="NZ_BAAABX010000047.1"/>
</dbReference>
<dbReference type="EMBL" id="BAAABX010000047">
    <property type="protein sequence ID" value="GAA0414788.1"/>
    <property type="molecule type" value="Genomic_DNA"/>
</dbReference>
<feature type="transmembrane region" description="Helical" evidence="9">
    <location>
        <begin position="261"/>
        <end position="282"/>
    </location>
</feature>
<evidence type="ECO:0000256" key="4">
    <source>
        <dbReference type="ARBA" id="ARBA00022679"/>
    </source>
</evidence>
<comment type="catalytic activity">
    <reaction evidence="1">
        <text>ATP + protein L-histidine = ADP + protein N-phospho-L-histidine.</text>
        <dbReference type="EC" id="2.7.13.3"/>
    </reaction>
</comment>
<dbReference type="PANTHER" id="PTHR24421">
    <property type="entry name" value="NITRATE/NITRITE SENSOR PROTEIN NARX-RELATED"/>
    <property type="match status" value="1"/>
</dbReference>
<feature type="transmembrane region" description="Helical" evidence="9">
    <location>
        <begin position="20"/>
        <end position="42"/>
    </location>
</feature>
<keyword evidence="9" id="KW-0472">Membrane</keyword>
<dbReference type="Gene3D" id="3.30.565.10">
    <property type="entry name" value="Histidine kinase-like ATPase, C-terminal domain"/>
    <property type="match status" value="1"/>
</dbReference>
<keyword evidence="8" id="KW-0902">Two-component regulatory system</keyword>
<keyword evidence="3" id="KW-0597">Phosphoprotein</keyword>
<evidence type="ECO:0000313" key="12">
    <source>
        <dbReference type="Proteomes" id="UP001500879"/>
    </source>
</evidence>
<feature type="domain" description="Signal transduction histidine kinase subgroup 3 dimerisation and phosphoacceptor" evidence="10">
    <location>
        <begin position="451"/>
        <end position="518"/>
    </location>
</feature>
<dbReference type="Gene3D" id="1.20.5.1930">
    <property type="match status" value="1"/>
</dbReference>
<keyword evidence="12" id="KW-1185">Reference proteome</keyword>
<accession>A0ABN0YW56</accession>
<feature type="transmembrane region" description="Helical" evidence="9">
    <location>
        <begin position="231"/>
        <end position="249"/>
    </location>
</feature>
<dbReference type="InterPro" id="IPR011712">
    <property type="entry name" value="Sig_transdc_His_kin_sub3_dim/P"/>
</dbReference>
<feature type="transmembrane region" description="Helical" evidence="9">
    <location>
        <begin position="80"/>
        <end position="100"/>
    </location>
</feature>
<evidence type="ECO:0000256" key="8">
    <source>
        <dbReference type="ARBA" id="ARBA00023012"/>
    </source>
</evidence>
<dbReference type="CDD" id="cd16917">
    <property type="entry name" value="HATPase_UhpB-NarQ-NarX-like"/>
    <property type="match status" value="1"/>
</dbReference>
<evidence type="ECO:0000256" key="5">
    <source>
        <dbReference type="ARBA" id="ARBA00022741"/>
    </source>
</evidence>
<dbReference type="InterPro" id="IPR036890">
    <property type="entry name" value="HATPase_C_sf"/>
</dbReference>
<name>A0ABN0YW56_9ACTN</name>
<evidence type="ECO:0000256" key="1">
    <source>
        <dbReference type="ARBA" id="ARBA00000085"/>
    </source>
</evidence>
<dbReference type="InterPro" id="IPR050482">
    <property type="entry name" value="Sensor_HK_TwoCompSys"/>
</dbReference>
<dbReference type="PANTHER" id="PTHR24421:SF10">
    <property type="entry name" value="NITRATE_NITRITE SENSOR PROTEIN NARQ"/>
    <property type="match status" value="1"/>
</dbReference>
<gene>
    <name evidence="11" type="ORF">GCM10010357_40060</name>
</gene>
<dbReference type="EC" id="2.7.13.3" evidence="2"/>
<evidence type="ECO:0000256" key="7">
    <source>
        <dbReference type="ARBA" id="ARBA00022840"/>
    </source>
</evidence>
<feature type="transmembrane region" description="Helical" evidence="9">
    <location>
        <begin position="120"/>
        <end position="144"/>
    </location>
</feature>